<name>A0A7V9Z815_9BACL</name>
<evidence type="ECO:0000313" key="1">
    <source>
        <dbReference type="EMBL" id="MBA2875638.1"/>
    </source>
</evidence>
<protein>
    <submittedName>
        <fullName evidence="1">Uncharacterized protein</fullName>
    </submittedName>
</protein>
<organism evidence="1 2">
    <name type="scientific">Thermaerobacillus caldiproteolyticus</name>
    <dbReference type="NCBI Taxonomy" id="247480"/>
    <lineage>
        <taxon>Bacteria</taxon>
        <taxon>Bacillati</taxon>
        <taxon>Bacillota</taxon>
        <taxon>Bacilli</taxon>
        <taxon>Bacillales</taxon>
        <taxon>Anoxybacillaceae</taxon>
        <taxon>Thermaerobacillus</taxon>
    </lineage>
</organism>
<accession>A0A7V9Z815</accession>
<reference evidence="1 2" key="1">
    <citation type="submission" date="2020-07" db="EMBL/GenBank/DDBJ databases">
        <title>Genomic Encyclopedia of Type Strains, Phase IV (KMG-IV): sequencing the most valuable type-strain genomes for metagenomic binning, comparative biology and taxonomic classification.</title>
        <authorList>
            <person name="Goeker M."/>
        </authorList>
    </citation>
    <scope>NUCLEOTIDE SEQUENCE [LARGE SCALE GENOMIC DNA]</scope>
    <source>
        <strain evidence="1 2">DSM 15730</strain>
    </source>
</reference>
<sequence length="81" mass="9636">MIVILFQIRTERMNKQYSYDFFNLPGWHNEQGANHSYLHMRDVVLQTCMDTKEMYSLISYNICKNASDCQEAFLFLTFAIP</sequence>
<dbReference type="EMBL" id="JACDUT010000007">
    <property type="protein sequence ID" value="MBA2875638.1"/>
    <property type="molecule type" value="Genomic_DNA"/>
</dbReference>
<dbReference type="AlphaFoldDB" id="A0A7V9Z815"/>
<gene>
    <name evidence="1" type="ORF">HNR31_002428</name>
</gene>
<evidence type="ECO:0000313" key="2">
    <source>
        <dbReference type="Proteomes" id="UP000523087"/>
    </source>
</evidence>
<dbReference type="Proteomes" id="UP000523087">
    <property type="component" value="Unassembled WGS sequence"/>
</dbReference>
<comment type="caution">
    <text evidence="1">The sequence shown here is derived from an EMBL/GenBank/DDBJ whole genome shotgun (WGS) entry which is preliminary data.</text>
</comment>
<keyword evidence="2" id="KW-1185">Reference proteome</keyword>
<proteinExistence type="predicted"/>